<dbReference type="InterPro" id="IPR002678">
    <property type="entry name" value="DUF34/NIF3"/>
</dbReference>
<feature type="binding site" evidence="4">
    <location>
        <position position="230"/>
    </location>
    <ligand>
        <name>a divalent metal cation</name>
        <dbReference type="ChEBI" id="CHEBI:60240"/>
        <label>1</label>
    </ligand>
</feature>
<comment type="caution">
    <text evidence="5">The sequence shown here is derived from an EMBL/GenBank/DDBJ whole genome shotgun (WGS) entry which is preliminary data.</text>
</comment>
<dbReference type="EMBL" id="LIBB01000149">
    <property type="protein sequence ID" value="KRO71686.1"/>
    <property type="molecule type" value="Genomic_DNA"/>
</dbReference>
<comment type="similarity">
    <text evidence="1">Belongs to the GTP cyclohydrolase I type 2/NIF3 family.</text>
</comment>
<dbReference type="GO" id="GO:0005737">
    <property type="term" value="C:cytoplasm"/>
    <property type="evidence" value="ECO:0007669"/>
    <property type="project" value="TreeGrafter"/>
</dbReference>
<dbReference type="NCBIfam" id="TIGR00486">
    <property type="entry name" value="YbgI_SA1388"/>
    <property type="match status" value="1"/>
</dbReference>
<dbReference type="GO" id="GO:0046872">
    <property type="term" value="F:metal ion binding"/>
    <property type="evidence" value="ECO:0007669"/>
    <property type="project" value="UniProtKB-KW"/>
</dbReference>
<dbReference type="SUPFAM" id="SSF102705">
    <property type="entry name" value="NIF3 (NGG1p interacting factor 3)-like"/>
    <property type="match status" value="1"/>
</dbReference>
<feature type="binding site" evidence="4">
    <location>
        <position position="226"/>
    </location>
    <ligand>
        <name>a divalent metal cation</name>
        <dbReference type="ChEBI" id="CHEBI:60240"/>
        <label>1</label>
    </ligand>
</feature>
<organism evidence="5 6">
    <name type="scientific">OM182 bacterium BACL3 MAG-120507-bin80</name>
    <dbReference type="NCBI Taxonomy" id="1655577"/>
    <lineage>
        <taxon>Bacteria</taxon>
        <taxon>Pseudomonadati</taxon>
        <taxon>Pseudomonadota</taxon>
        <taxon>Gammaproteobacteria</taxon>
        <taxon>OMG group</taxon>
        <taxon>OM182 clade</taxon>
    </lineage>
</organism>
<evidence type="ECO:0000256" key="2">
    <source>
        <dbReference type="ARBA" id="ARBA00022112"/>
    </source>
</evidence>
<gene>
    <name evidence="5" type="ORF">ABR69_06995</name>
</gene>
<evidence type="ECO:0000313" key="6">
    <source>
        <dbReference type="Proteomes" id="UP000051934"/>
    </source>
</evidence>
<dbReference type="Proteomes" id="UP000051934">
    <property type="component" value="Unassembled WGS sequence"/>
</dbReference>
<reference evidence="5 6" key="1">
    <citation type="submission" date="2015-10" db="EMBL/GenBank/DDBJ databases">
        <title>Metagenome-Assembled Genomes uncover a global brackish microbiome.</title>
        <authorList>
            <person name="Hugerth L.W."/>
            <person name="Larsson J."/>
            <person name="Alneberg J."/>
            <person name="Lindh M.V."/>
            <person name="Legrand C."/>
            <person name="Pinhassi J."/>
            <person name="Andersson A.F."/>
        </authorList>
    </citation>
    <scope>NUCLEOTIDE SEQUENCE [LARGE SCALE GENOMIC DNA]</scope>
    <source>
        <strain evidence="5">BACL4 MAG-120507-bin80</strain>
    </source>
</reference>
<accession>A0A0R2SA90</accession>
<evidence type="ECO:0000256" key="3">
    <source>
        <dbReference type="ARBA" id="ARBA00022723"/>
    </source>
</evidence>
<dbReference type="InterPro" id="IPR036069">
    <property type="entry name" value="DUF34/NIF3_sf"/>
</dbReference>
<dbReference type="PANTHER" id="PTHR13799:SF14">
    <property type="entry name" value="GTP CYCLOHYDROLASE 1 TYPE 2 HOMOLOG"/>
    <property type="match status" value="1"/>
</dbReference>
<protein>
    <recommendedName>
        <fullName evidence="2">GTP cyclohydrolase 1 type 2 homolog</fullName>
    </recommendedName>
</protein>
<name>A0A0R2SA90_9GAMM</name>
<dbReference type="AlphaFoldDB" id="A0A0R2SA90"/>
<evidence type="ECO:0000256" key="4">
    <source>
        <dbReference type="PIRSR" id="PIRSR602678-1"/>
    </source>
</evidence>
<dbReference type="Gene3D" id="3.40.1390.30">
    <property type="entry name" value="NIF3 (NGG1p interacting factor 3)-like"/>
    <property type="match status" value="2"/>
</dbReference>
<feature type="binding site" evidence="4">
    <location>
        <position position="65"/>
    </location>
    <ligand>
        <name>a divalent metal cation</name>
        <dbReference type="ChEBI" id="CHEBI:60240"/>
        <label>1</label>
    </ligand>
</feature>
<feature type="binding site" evidence="4">
    <location>
        <position position="103"/>
    </location>
    <ligand>
        <name>a divalent metal cation</name>
        <dbReference type="ChEBI" id="CHEBI:60240"/>
        <label>1</label>
    </ligand>
</feature>
<sequence length="258" mass="27697">MAVSLTELQSTISSLLRTEQFKDYAPNGLQVEGKPTIEKIVSGVTASRAFIEAAIDAGADALLVHHGYFWRGEEQTIVGIKRKRIELLLNNQISLLAYHLPLDAHAELGNNVQLGRRLGLEQTGEMGRHSNHPIGLVGRLPRPMSCAELAAHIGDCLGRDPLIIEASLSAGGASQIESIAWCTGAAQSYIDLAVQAGVDAYLTGEISEPTVHIARESGVHFISAGHHATERYGVQALAAVLADKFDLAHQFIDIDNPV</sequence>
<dbReference type="PANTHER" id="PTHR13799">
    <property type="entry name" value="NGG1 INTERACTING FACTOR 3"/>
    <property type="match status" value="1"/>
</dbReference>
<dbReference type="Pfam" id="PF01784">
    <property type="entry name" value="DUF34_NIF3"/>
    <property type="match status" value="1"/>
</dbReference>
<evidence type="ECO:0000256" key="1">
    <source>
        <dbReference type="ARBA" id="ARBA00006964"/>
    </source>
</evidence>
<dbReference type="FunFam" id="3.40.1390.30:FF:000002">
    <property type="entry name" value="Nif3-like dinuclear metal center protein"/>
    <property type="match status" value="1"/>
</dbReference>
<proteinExistence type="inferred from homology"/>
<evidence type="ECO:0000313" key="5">
    <source>
        <dbReference type="EMBL" id="KRO71686.1"/>
    </source>
</evidence>
<feature type="binding site" evidence="4">
    <location>
        <position position="66"/>
    </location>
    <ligand>
        <name>a divalent metal cation</name>
        <dbReference type="ChEBI" id="CHEBI:60240"/>
        <label>1</label>
    </ligand>
</feature>
<keyword evidence="3 4" id="KW-0479">Metal-binding</keyword>